<gene>
    <name evidence="2" type="ORF">ATC70_013271</name>
</gene>
<sequence length="141" mass="16673">MQRRPSWKTLRIKEISKTTEYACNHINISDHHQNDDDRDLQEEEMKANHQQYFVIQQEESEFNNVFSFVTHEEQDNHCALRDSHPHGSSSDFSSDDSEDAQPTLKAPLEQELQDLFDIDKELWRQSQLFNHISIKQAECRG</sequence>
<evidence type="ECO:0000313" key="2">
    <source>
        <dbReference type="EMBL" id="KAK4512029.1"/>
    </source>
</evidence>
<dbReference type="Proteomes" id="UP001304243">
    <property type="component" value="Unassembled WGS sequence"/>
</dbReference>
<evidence type="ECO:0000313" key="3">
    <source>
        <dbReference type="Proteomes" id="UP001304243"/>
    </source>
</evidence>
<evidence type="ECO:0000256" key="1">
    <source>
        <dbReference type="SAM" id="MobiDB-lite"/>
    </source>
</evidence>
<feature type="compositionally biased region" description="Basic and acidic residues" evidence="1">
    <location>
        <begin position="76"/>
        <end position="85"/>
    </location>
</feature>
<protein>
    <submittedName>
        <fullName evidence="2">Uncharacterized protein</fullName>
    </submittedName>
</protein>
<reference evidence="2 3" key="1">
    <citation type="submission" date="2022-11" db="EMBL/GenBank/DDBJ databases">
        <title>Mucor velutinosus strain NIH1002 WGS.</title>
        <authorList>
            <person name="Subramanian P."/>
            <person name="Mullikin J.C."/>
            <person name="Segre J.A."/>
            <person name="Zelazny A.M."/>
        </authorList>
    </citation>
    <scope>NUCLEOTIDE SEQUENCE [LARGE SCALE GENOMIC DNA]</scope>
    <source>
        <strain evidence="2 3">NIH1002</strain>
    </source>
</reference>
<dbReference type="GeneID" id="89956957"/>
<organism evidence="2 3">
    <name type="scientific">Mucor velutinosus</name>
    <dbReference type="NCBI Taxonomy" id="708070"/>
    <lineage>
        <taxon>Eukaryota</taxon>
        <taxon>Fungi</taxon>
        <taxon>Fungi incertae sedis</taxon>
        <taxon>Mucoromycota</taxon>
        <taxon>Mucoromycotina</taxon>
        <taxon>Mucoromycetes</taxon>
        <taxon>Mucorales</taxon>
        <taxon>Mucorineae</taxon>
        <taxon>Mucoraceae</taxon>
        <taxon>Mucor</taxon>
    </lineage>
</organism>
<keyword evidence="3" id="KW-1185">Reference proteome</keyword>
<dbReference type="RefSeq" id="XP_064678695.1">
    <property type="nucleotide sequence ID" value="XM_064832436.1"/>
</dbReference>
<accession>A0AAN7HKZ2</accession>
<name>A0AAN7HKZ2_9FUNG</name>
<feature type="region of interest" description="Disordered" evidence="1">
    <location>
        <begin position="76"/>
        <end position="105"/>
    </location>
</feature>
<dbReference type="AlphaFoldDB" id="A0AAN7HKZ2"/>
<dbReference type="EMBL" id="JASEJX010000024">
    <property type="protein sequence ID" value="KAK4512029.1"/>
    <property type="molecule type" value="Genomic_DNA"/>
</dbReference>
<proteinExistence type="predicted"/>
<comment type="caution">
    <text evidence="2">The sequence shown here is derived from an EMBL/GenBank/DDBJ whole genome shotgun (WGS) entry which is preliminary data.</text>
</comment>